<dbReference type="STRING" id="599839.J4GH57"/>
<keyword evidence="9" id="KW-1185">Reference proteome</keyword>
<dbReference type="InterPro" id="IPR013783">
    <property type="entry name" value="Ig-like_fold"/>
</dbReference>
<comment type="catalytic activity">
    <reaction evidence="1 6">
        <text>Hydrolysis of terminal, non-reducing beta-D-glucosyl residues with release of beta-D-glucose.</text>
        <dbReference type="EC" id="3.2.1.21"/>
    </reaction>
</comment>
<comment type="pathway">
    <text evidence="6">Glycan metabolism; cellulose degradation.</text>
</comment>
<dbReference type="EMBL" id="HE797223">
    <property type="protein sequence ID" value="CCM06098.1"/>
    <property type="molecule type" value="Genomic_DNA"/>
</dbReference>
<dbReference type="Proteomes" id="UP000006352">
    <property type="component" value="Unassembled WGS sequence"/>
</dbReference>
<dbReference type="InterPro" id="IPR026891">
    <property type="entry name" value="Fn3-like"/>
</dbReference>
<organism evidence="8 9">
    <name type="scientific">Fibroporia radiculosa</name>
    <dbReference type="NCBI Taxonomy" id="599839"/>
    <lineage>
        <taxon>Eukaryota</taxon>
        <taxon>Fungi</taxon>
        <taxon>Dikarya</taxon>
        <taxon>Basidiomycota</taxon>
        <taxon>Agaricomycotina</taxon>
        <taxon>Agaricomycetes</taxon>
        <taxon>Polyporales</taxon>
        <taxon>Fibroporiaceae</taxon>
        <taxon>Fibroporia</taxon>
    </lineage>
</organism>
<keyword evidence="6" id="KW-0119">Carbohydrate metabolism</keyword>
<protein>
    <recommendedName>
        <fullName evidence="3 6">beta-glucosidase</fullName>
        <ecNumber evidence="3 6">3.2.1.21</ecNumber>
    </recommendedName>
</protein>
<dbReference type="EC" id="3.2.1.21" evidence="3 6"/>
<keyword evidence="6" id="KW-0624">Polysaccharide degradation</keyword>
<dbReference type="Gene3D" id="3.20.20.300">
    <property type="entry name" value="Glycoside hydrolase, family 3, N-terminal domain"/>
    <property type="match status" value="1"/>
</dbReference>
<dbReference type="Gene3D" id="2.60.40.10">
    <property type="entry name" value="Immunoglobulins"/>
    <property type="match status" value="1"/>
</dbReference>
<dbReference type="GO" id="GO:0008422">
    <property type="term" value="F:beta-glucosidase activity"/>
    <property type="evidence" value="ECO:0007669"/>
    <property type="project" value="UniProtKB-EC"/>
</dbReference>
<dbReference type="PANTHER" id="PTHR42715">
    <property type="entry name" value="BETA-GLUCOSIDASE"/>
    <property type="match status" value="1"/>
</dbReference>
<keyword evidence="4 6" id="KW-0378">Hydrolase</keyword>
<dbReference type="RefSeq" id="XP_012185381.1">
    <property type="nucleotide sequence ID" value="XM_012329991.1"/>
</dbReference>
<dbReference type="FunCoup" id="J4GH57">
    <property type="interactions" value="31"/>
</dbReference>
<keyword evidence="5 6" id="KW-0326">Glycosidase</keyword>
<dbReference type="SUPFAM" id="SSF51445">
    <property type="entry name" value="(Trans)glycosidases"/>
    <property type="match status" value="1"/>
</dbReference>
<reference evidence="8 9" key="1">
    <citation type="journal article" date="2012" name="Appl. Environ. Microbiol.">
        <title>Short-read sequencing for genomic analysis of the brown rot fungus Fibroporia radiculosa.</title>
        <authorList>
            <person name="Tang J.D."/>
            <person name="Perkins A.D."/>
            <person name="Sonstegard T.S."/>
            <person name="Schroeder S.G."/>
            <person name="Burgess S.C."/>
            <person name="Diehl S.V."/>
        </authorList>
    </citation>
    <scope>NUCLEOTIDE SEQUENCE [LARGE SCALE GENOMIC DNA]</scope>
    <source>
        <strain evidence="8 9">TFFH 294</strain>
    </source>
</reference>
<name>J4GH57_9APHY</name>
<dbReference type="HOGENOM" id="CLU_004542_4_0_1"/>
<evidence type="ECO:0000256" key="6">
    <source>
        <dbReference type="RuleBase" id="RU361161"/>
    </source>
</evidence>
<comment type="similarity">
    <text evidence="2 6">Belongs to the glycosyl hydrolase 3 family.</text>
</comment>
<dbReference type="InterPro" id="IPR036962">
    <property type="entry name" value="Glyco_hydro_3_N_sf"/>
</dbReference>
<sequence length="853" mass="93466">MPTSRSFLSASIPELVNKLSTEEKIALLGAPNWWNTNAVERLDIPAIRMSDGPNASSDLFGVRGSSHFVSTPAQCLPCATSMASTFDVDLIRQVGVFLAEETKIKSSVILLAPTCNIQRNPLGGRAFESFSEDPHLSGTLAGAYVEGLQSQGIASTIKHFVANDQEHERTAAESVISDRALREVYLYPFMLAQKMAQPWAYGRIGGVHCSENTELLQGILREEWGFDGIVMSDWYGTYSVDLGVNAGLDLEMPGPPRWRTSLLMTHMLSSQKILPSMLDKRVGTMLEFIQRQARRNPEIVYGDGIERTKDTKEGREFCRKLAGAGTVVLRNEKKILPIKAGNVKKVALIGPNMKGRVISGGGSAALKPSYVISPYEGLVSNAPSGLEFHYEVGCYSHKYLPTLERHLTTSTGESGWTCTFYNADTQGNPTGNAVADFRLTDTRIRLNDFLPEGLASTWTIKLQGFLTVDSTATYQLGLTVAGRARLFIDGELIVDNWTKQKPGEFYYGQGTVEEIGDVELTAGKAMSILVEYTNTSPPDGPEADRSQPALMRGLRLGGCEKIDPDQAMQAAVDLATSSDVVILVAGLSPDWESEGFDRQTLDMPGRTNELISRVARANPNTVVCVQAGSAVSMPWVNDVNGIIQAWYLGNEVGNALADIVYGYVNPSGRLSLTLPVRKEDIPAYLNMRSERGKIHYREDLFVGYKYYQARGVAPLFPFGFGLSYTTFSFSNLAIRGPQSHDTSFGLDVSVTVTNDGPLDGSEVVQVYVAAPETDVTTPRLQLRGFTKVHNIVSGRSQQATIRLDKYAVSFWDPAERAWSARAGVYEVLVGKNSADILLRDTFELNQSFVWNGL</sequence>
<dbReference type="Pfam" id="PF00933">
    <property type="entry name" value="Glyco_hydro_3"/>
    <property type="match status" value="1"/>
</dbReference>
<dbReference type="SMART" id="SM01217">
    <property type="entry name" value="Fn3_like"/>
    <property type="match status" value="1"/>
</dbReference>
<dbReference type="InterPro" id="IPR011658">
    <property type="entry name" value="PA14_dom"/>
</dbReference>
<dbReference type="PROSITE" id="PS51820">
    <property type="entry name" value="PA14"/>
    <property type="match status" value="1"/>
</dbReference>
<dbReference type="InterPro" id="IPR001764">
    <property type="entry name" value="Glyco_hydro_3_N"/>
</dbReference>
<dbReference type="Gene3D" id="2.60.120.260">
    <property type="entry name" value="Galactose-binding domain-like"/>
    <property type="match status" value="1"/>
</dbReference>
<dbReference type="SUPFAM" id="SSF52279">
    <property type="entry name" value="Beta-D-glucan exohydrolase, C-terminal domain"/>
    <property type="match status" value="1"/>
</dbReference>
<dbReference type="GO" id="GO:0030245">
    <property type="term" value="P:cellulose catabolic process"/>
    <property type="evidence" value="ECO:0007669"/>
    <property type="project" value="UniProtKB-UniPathway"/>
</dbReference>
<dbReference type="InterPro" id="IPR050288">
    <property type="entry name" value="Cellulose_deg_GH3"/>
</dbReference>
<dbReference type="OrthoDB" id="47059at2759"/>
<dbReference type="InParanoid" id="J4GH57"/>
<dbReference type="AlphaFoldDB" id="J4GH57"/>
<evidence type="ECO:0000256" key="3">
    <source>
        <dbReference type="ARBA" id="ARBA00012744"/>
    </source>
</evidence>
<dbReference type="UniPathway" id="UPA00696"/>
<dbReference type="Pfam" id="PF01915">
    <property type="entry name" value="Glyco_hydro_3_C"/>
    <property type="match status" value="1"/>
</dbReference>
<dbReference type="SMART" id="SM00758">
    <property type="entry name" value="PA14"/>
    <property type="match status" value="1"/>
</dbReference>
<dbReference type="InterPro" id="IPR036881">
    <property type="entry name" value="Glyco_hydro_3_C_sf"/>
</dbReference>
<dbReference type="Pfam" id="PF07691">
    <property type="entry name" value="PA14"/>
    <property type="match status" value="1"/>
</dbReference>
<evidence type="ECO:0000259" key="7">
    <source>
        <dbReference type="PROSITE" id="PS51820"/>
    </source>
</evidence>
<gene>
    <name evidence="8" type="ORF">FIBRA_08345</name>
</gene>
<evidence type="ECO:0000256" key="5">
    <source>
        <dbReference type="ARBA" id="ARBA00023295"/>
    </source>
</evidence>
<dbReference type="PROSITE" id="PS00775">
    <property type="entry name" value="GLYCOSYL_HYDROL_F3"/>
    <property type="match status" value="1"/>
</dbReference>
<feature type="domain" description="PA14" evidence="7">
    <location>
        <begin position="411"/>
        <end position="572"/>
    </location>
</feature>
<dbReference type="Gene3D" id="3.40.50.1700">
    <property type="entry name" value="Glycoside hydrolase family 3 C-terminal domain"/>
    <property type="match status" value="1"/>
</dbReference>
<dbReference type="Pfam" id="PF14310">
    <property type="entry name" value="Fn3-like"/>
    <property type="match status" value="1"/>
</dbReference>
<accession>J4GH57</accession>
<dbReference type="PANTHER" id="PTHR42715:SF27">
    <property type="entry name" value="BETA-GLUCOSIDASE-RELATED"/>
    <property type="match status" value="1"/>
</dbReference>
<dbReference type="GeneID" id="24101009"/>
<dbReference type="FunFam" id="2.60.40.10:FF:000495">
    <property type="entry name" value="Periplasmic beta-glucosidase"/>
    <property type="match status" value="1"/>
</dbReference>
<dbReference type="InterPro" id="IPR002772">
    <property type="entry name" value="Glyco_hydro_3_C"/>
</dbReference>
<dbReference type="InterPro" id="IPR019800">
    <property type="entry name" value="Glyco_hydro_3_AS"/>
</dbReference>
<evidence type="ECO:0000256" key="4">
    <source>
        <dbReference type="ARBA" id="ARBA00022801"/>
    </source>
</evidence>
<dbReference type="InterPro" id="IPR037524">
    <property type="entry name" value="PA14/GLEYA"/>
</dbReference>
<dbReference type="InterPro" id="IPR017853">
    <property type="entry name" value="GH"/>
</dbReference>
<evidence type="ECO:0000256" key="2">
    <source>
        <dbReference type="ARBA" id="ARBA00005336"/>
    </source>
</evidence>
<evidence type="ECO:0000313" key="9">
    <source>
        <dbReference type="Proteomes" id="UP000006352"/>
    </source>
</evidence>
<evidence type="ECO:0000256" key="1">
    <source>
        <dbReference type="ARBA" id="ARBA00000448"/>
    </source>
</evidence>
<dbReference type="PRINTS" id="PR00133">
    <property type="entry name" value="GLHYDRLASE3"/>
</dbReference>
<proteinExistence type="inferred from homology"/>
<evidence type="ECO:0000313" key="8">
    <source>
        <dbReference type="EMBL" id="CCM06098.1"/>
    </source>
</evidence>